<dbReference type="FunFam" id="3.30.43.10:FF:000004">
    <property type="entry name" value="Berberine bridge enzyme-like 15"/>
    <property type="match status" value="1"/>
</dbReference>
<dbReference type="InterPro" id="IPR036318">
    <property type="entry name" value="FAD-bd_PCMH-like_sf"/>
</dbReference>
<reference evidence="10" key="1">
    <citation type="submission" date="2016-06" db="EMBL/GenBank/DDBJ databases">
        <title>Parallel loss of symbiosis genes in relatives of nitrogen-fixing non-legume Parasponia.</title>
        <authorList>
            <person name="Van Velzen R."/>
            <person name="Holmer R."/>
            <person name="Bu F."/>
            <person name="Rutten L."/>
            <person name="Van Zeijl A."/>
            <person name="Liu W."/>
            <person name="Santuari L."/>
            <person name="Cao Q."/>
            <person name="Sharma T."/>
            <person name="Shen D."/>
            <person name="Roswanjaya Y."/>
            <person name="Wardhani T."/>
            <person name="Kalhor M.S."/>
            <person name="Jansen J."/>
            <person name="Van den Hoogen J."/>
            <person name="Gungor B."/>
            <person name="Hartog M."/>
            <person name="Hontelez J."/>
            <person name="Verver J."/>
            <person name="Yang W.-C."/>
            <person name="Schijlen E."/>
            <person name="Repin R."/>
            <person name="Schilthuizen M."/>
            <person name="Schranz E."/>
            <person name="Heidstra R."/>
            <person name="Miyata K."/>
            <person name="Fedorova E."/>
            <person name="Kohlen W."/>
            <person name="Bisseling T."/>
            <person name="Smit S."/>
            <person name="Geurts R."/>
        </authorList>
    </citation>
    <scope>NUCLEOTIDE SEQUENCE [LARGE SCALE GENOMIC DNA]</scope>
    <source>
        <strain evidence="10">cv. WU1-14</strain>
    </source>
</reference>
<dbReference type="AlphaFoldDB" id="A0A2P5AQJ0"/>
<evidence type="ECO:0000256" key="3">
    <source>
        <dbReference type="ARBA" id="ARBA00022630"/>
    </source>
</evidence>
<evidence type="ECO:0000256" key="5">
    <source>
        <dbReference type="ARBA" id="ARBA00022827"/>
    </source>
</evidence>
<evidence type="ECO:0000259" key="8">
    <source>
        <dbReference type="PROSITE" id="PS51387"/>
    </source>
</evidence>
<dbReference type="GO" id="GO:0016491">
    <property type="term" value="F:oxidoreductase activity"/>
    <property type="evidence" value="ECO:0007669"/>
    <property type="project" value="InterPro"/>
</dbReference>
<dbReference type="OrthoDB" id="407275at2759"/>
<evidence type="ECO:0000256" key="1">
    <source>
        <dbReference type="ARBA" id="ARBA00001974"/>
    </source>
</evidence>
<evidence type="ECO:0000256" key="7">
    <source>
        <dbReference type="ARBA" id="ARBA00023180"/>
    </source>
</evidence>
<dbReference type="PANTHER" id="PTHR32448">
    <property type="entry name" value="OS08G0158400 PROTEIN"/>
    <property type="match status" value="1"/>
</dbReference>
<dbReference type="Pfam" id="PF01565">
    <property type="entry name" value="FAD_binding_4"/>
    <property type="match status" value="1"/>
</dbReference>
<dbReference type="Pfam" id="PF08031">
    <property type="entry name" value="BBE"/>
    <property type="match status" value="1"/>
</dbReference>
<accession>A0A2P5AQJ0</accession>
<keyword evidence="6" id="KW-1015">Disulfide bond</keyword>
<dbReference type="Gene3D" id="3.40.462.20">
    <property type="match status" value="1"/>
</dbReference>
<dbReference type="Gene3D" id="3.30.43.10">
    <property type="entry name" value="Uridine Diphospho-n-acetylenolpyruvylglucosamine Reductase, domain 2"/>
    <property type="match status" value="1"/>
</dbReference>
<protein>
    <submittedName>
        <fullName evidence="9">Xanthine dehydrogenase C subunit</fullName>
    </submittedName>
</protein>
<comment type="similarity">
    <text evidence="2">Belongs to the oxygen-dependent FAD-linked oxidoreductase family.</text>
</comment>
<dbReference type="PROSITE" id="PS51387">
    <property type="entry name" value="FAD_PCMH"/>
    <property type="match status" value="1"/>
</dbReference>
<name>A0A2P5AQJ0_PARAD</name>
<keyword evidence="10" id="KW-1185">Reference proteome</keyword>
<evidence type="ECO:0000256" key="2">
    <source>
        <dbReference type="ARBA" id="ARBA00005466"/>
    </source>
</evidence>
<comment type="caution">
    <text evidence="9">The sequence shown here is derived from an EMBL/GenBank/DDBJ whole genome shotgun (WGS) entry which is preliminary data.</text>
</comment>
<organism evidence="9 10">
    <name type="scientific">Parasponia andersonii</name>
    <name type="common">Sponia andersonii</name>
    <dbReference type="NCBI Taxonomy" id="3476"/>
    <lineage>
        <taxon>Eukaryota</taxon>
        <taxon>Viridiplantae</taxon>
        <taxon>Streptophyta</taxon>
        <taxon>Embryophyta</taxon>
        <taxon>Tracheophyta</taxon>
        <taxon>Spermatophyta</taxon>
        <taxon>Magnoliopsida</taxon>
        <taxon>eudicotyledons</taxon>
        <taxon>Gunneridae</taxon>
        <taxon>Pentapetalae</taxon>
        <taxon>rosids</taxon>
        <taxon>fabids</taxon>
        <taxon>Rosales</taxon>
        <taxon>Cannabaceae</taxon>
        <taxon>Parasponia</taxon>
    </lineage>
</organism>
<dbReference type="InterPro" id="IPR016169">
    <property type="entry name" value="FAD-bd_PCMH_sub2"/>
</dbReference>
<dbReference type="GO" id="GO:1901696">
    <property type="term" value="P:cannabinoid biosynthetic process"/>
    <property type="evidence" value="ECO:0007669"/>
    <property type="project" value="UniProtKB-ARBA"/>
</dbReference>
<dbReference type="Proteomes" id="UP000237105">
    <property type="component" value="Unassembled WGS sequence"/>
</dbReference>
<evidence type="ECO:0000256" key="4">
    <source>
        <dbReference type="ARBA" id="ARBA00022729"/>
    </source>
</evidence>
<evidence type="ECO:0000313" key="10">
    <source>
        <dbReference type="Proteomes" id="UP000237105"/>
    </source>
</evidence>
<proteinExistence type="inferred from homology"/>
<dbReference type="InterPro" id="IPR006094">
    <property type="entry name" value="Oxid_FAD_bind_N"/>
</dbReference>
<evidence type="ECO:0000256" key="6">
    <source>
        <dbReference type="ARBA" id="ARBA00023157"/>
    </source>
</evidence>
<dbReference type="Gene3D" id="3.30.465.10">
    <property type="match status" value="1"/>
</dbReference>
<keyword evidence="3" id="KW-0285">Flavoprotein</keyword>
<keyword evidence="5" id="KW-0274">FAD</keyword>
<dbReference type="EMBL" id="JXTB01000484">
    <property type="protein sequence ID" value="PON38816.1"/>
    <property type="molecule type" value="Genomic_DNA"/>
</dbReference>
<dbReference type="InterPro" id="IPR012951">
    <property type="entry name" value="BBE"/>
</dbReference>
<keyword evidence="7" id="KW-0325">Glycoprotein</keyword>
<comment type="cofactor">
    <cofactor evidence="1">
        <name>FAD</name>
        <dbReference type="ChEBI" id="CHEBI:57692"/>
    </cofactor>
</comment>
<dbReference type="SUPFAM" id="SSF56176">
    <property type="entry name" value="FAD-binding/transporter-associated domain-like"/>
    <property type="match status" value="1"/>
</dbReference>
<dbReference type="InterPro" id="IPR016167">
    <property type="entry name" value="FAD-bd_PCMH_sub1"/>
</dbReference>
<gene>
    <name evidence="9" type="ORF">PanWU01x14_309540</name>
</gene>
<evidence type="ECO:0000313" key="9">
    <source>
        <dbReference type="EMBL" id="PON38816.1"/>
    </source>
</evidence>
<keyword evidence="4" id="KW-0732">Signal</keyword>
<feature type="non-terminal residue" evidence="9">
    <location>
        <position position="1"/>
    </location>
</feature>
<sequence length="562" mass="63375">VEANTSYKKREVSRLHSYAKNQSKEKMKSFQLSSLFLCIVFFLFSNPCEASAHIHLDFLHCLSLNLSNSTSFTKLIYTANDPSYSSLLNSSIMNFRFSSPSTPKPLVIVTPFHVSQIQATLKCSKEHGLQIRTRSGGHDSDGLSYLSDVPFIVIDLRNLRSIKVDVNSKTAWVQAGATIGEVYYRIAEKSPNLGFPSGICYTVGVGGHFSGGGYGILLRKYGLGGDNVIDAYILNAEGRILNRKSMGEDLFWAIRGGGAANFGIVLAWKIKLVYVPSKLTIVNIQRDFEQDSTKKLVHQWQYIADKFDKDLLLFVRLQTANSTQGNKKSLQAFFVAVFLGGVDKLLPLIQKSFPELGLVRKDCTEMSWIQSILLFNGFPTSSSPDVLLNRTQSVMFSFKAKADYVKEPIPEDVFEKLAKTLYQEDVGTAVLQLFPYGGRMREIAESETPFPHRAGNLYELTYLARWVEKGNASETERHLNWTRSAYSYMTPYVSKNPREAYLNYRDLDIGRNNYNGSTTYAQASIWGSKYFKDNFRRLAHVKTKVDPTNFFRNEQSIPPLSS</sequence>
<dbReference type="InterPro" id="IPR016166">
    <property type="entry name" value="FAD-bd_PCMH"/>
</dbReference>
<dbReference type="GO" id="GO:0071949">
    <property type="term" value="F:FAD binding"/>
    <property type="evidence" value="ECO:0007669"/>
    <property type="project" value="InterPro"/>
</dbReference>
<feature type="domain" description="FAD-binding PCMH-type" evidence="8">
    <location>
        <begin position="101"/>
        <end position="275"/>
    </location>
</feature>
<dbReference type="STRING" id="3476.A0A2P5AQJ0"/>